<name>A0ABW3VU43_9ACTN</name>
<protein>
    <recommendedName>
        <fullName evidence="5">Peptidase S8/S53 domain-containing protein</fullName>
    </recommendedName>
</protein>
<feature type="region of interest" description="Disordered" evidence="1">
    <location>
        <begin position="15"/>
        <end position="37"/>
    </location>
</feature>
<accession>A0ABW3VU43</accession>
<evidence type="ECO:0000256" key="2">
    <source>
        <dbReference type="SAM" id="Phobius"/>
    </source>
</evidence>
<evidence type="ECO:0000256" key="1">
    <source>
        <dbReference type="SAM" id="MobiDB-lite"/>
    </source>
</evidence>
<proteinExistence type="predicted"/>
<dbReference type="EMBL" id="JBHTLX010000004">
    <property type="protein sequence ID" value="MFD1246601.1"/>
    <property type="molecule type" value="Genomic_DNA"/>
</dbReference>
<dbReference type="RefSeq" id="WP_367920012.1">
    <property type="nucleotide sequence ID" value="NZ_BAABAC010000025.1"/>
</dbReference>
<feature type="region of interest" description="Disordered" evidence="1">
    <location>
        <begin position="285"/>
        <end position="338"/>
    </location>
</feature>
<keyword evidence="2" id="KW-0812">Transmembrane</keyword>
<keyword evidence="2" id="KW-0472">Membrane</keyword>
<feature type="transmembrane region" description="Helical" evidence="2">
    <location>
        <begin position="45"/>
        <end position="66"/>
    </location>
</feature>
<gene>
    <name evidence="3" type="ORF">ACFQ3F_02250</name>
</gene>
<organism evidence="3 4">
    <name type="scientific">Nocardioides ginsengisoli</name>
    <dbReference type="NCBI Taxonomy" id="363868"/>
    <lineage>
        <taxon>Bacteria</taxon>
        <taxon>Bacillati</taxon>
        <taxon>Actinomycetota</taxon>
        <taxon>Actinomycetes</taxon>
        <taxon>Propionibacteriales</taxon>
        <taxon>Nocardioidaceae</taxon>
        <taxon>Nocardioides</taxon>
    </lineage>
</organism>
<sequence length="493" mass="50973">MPEQHDPIEDLARFGAGFQAGGGGEMPRTAADVRRRGDQIRRRRTALVAGAAALAVAAITVPVLTLTHGSARSDRDDLITNDPTRALSQADLLTDGDTVYGQGNDWFATGTFEGDGQASFQLCAEQSMTGLGATATFGRTFELRGTLPDAPAGPAAGSFLQETVAAFPSPAAARKAYNQVVAWVQNCGPRAKGQGYPDYRTFDPRSADPAVPDGEATIIESQYGPLPDNLADGISKFIGETGLVLVGDRLAVIDSVVVGSDYNFLPEDGGTPVERMVPKAAARLLPGADLPGNPSPDTSNPPTPSSGGVGATAIPDDFPLAAGWPEIDGDGSTAGPARDLPAFTWSVCGADVPDSPAPVDRMIASWQEPEDGRGRQLSVYATEADAVAAAKAVVEAHRACPEEPADDSGQTPHHVVQDGTAGDESWVIGTWYTYQGSHVPALGVDYVIRSGHTVLILTAGNEGGAADPQGDIATTAGSLLDDAAEPVAQLPTL</sequence>
<reference evidence="4" key="1">
    <citation type="journal article" date="2019" name="Int. J. Syst. Evol. Microbiol.">
        <title>The Global Catalogue of Microorganisms (GCM) 10K type strain sequencing project: providing services to taxonomists for standard genome sequencing and annotation.</title>
        <authorList>
            <consortium name="The Broad Institute Genomics Platform"/>
            <consortium name="The Broad Institute Genome Sequencing Center for Infectious Disease"/>
            <person name="Wu L."/>
            <person name="Ma J."/>
        </authorList>
    </citation>
    <scope>NUCLEOTIDE SEQUENCE [LARGE SCALE GENOMIC DNA]</scope>
    <source>
        <strain evidence="4">CCUG 52478</strain>
    </source>
</reference>
<keyword evidence="2" id="KW-1133">Transmembrane helix</keyword>
<dbReference type="Proteomes" id="UP001597229">
    <property type="component" value="Unassembled WGS sequence"/>
</dbReference>
<comment type="caution">
    <text evidence="3">The sequence shown here is derived from an EMBL/GenBank/DDBJ whole genome shotgun (WGS) entry which is preliminary data.</text>
</comment>
<evidence type="ECO:0000313" key="3">
    <source>
        <dbReference type="EMBL" id="MFD1246601.1"/>
    </source>
</evidence>
<evidence type="ECO:0008006" key="5">
    <source>
        <dbReference type="Google" id="ProtNLM"/>
    </source>
</evidence>
<evidence type="ECO:0000313" key="4">
    <source>
        <dbReference type="Proteomes" id="UP001597229"/>
    </source>
</evidence>
<keyword evidence="4" id="KW-1185">Reference proteome</keyword>